<keyword evidence="1" id="KW-0472">Membrane</keyword>
<dbReference type="OrthoDB" id="2261376at2759"/>
<keyword evidence="3" id="KW-1185">Reference proteome</keyword>
<evidence type="ECO:0008006" key="4">
    <source>
        <dbReference type="Google" id="ProtNLM"/>
    </source>
</evidence>
<evidence type="ECO:0000313" key="2">
    <source>
        <dbReference type="EMBL" id="CAB0010269.1"/>
    </source>
</evidence>
<feature type="non-terminal residue" evidence="2">
    <location>
        <position position="57"/>
    </location>
</feature>
<gene>
    <name evidence="2" type="ORF">NTEN_LOCUS15316</name>
</gene>
<dbReference type="EMBL" id="CADCXU010022949">
    <property type="protein sequence ID" value="CAB0010269.1"/>
    <property type="molecule type" value="Genomic_DNA"/>
</dbReference>
<evidence type="ECO:0000313" key="3">
    <source>
        <dbReference type="Proteomes" id="UP000479000"/>
    </source>
</evidence>
<dbReference type="SUPFAM" id="SSF103473">
    <property type="entry name" value="MFS general substrate transporter"/>
    <property type="match status" value="1"/>
</dbReference>
<keyword evidence="1" id="KW-1133">Transmembrane helix</keyword>
<organism evidence="2 3">
    <name type="scientific">Nesidiocoris tenuis</name>
    <dbReference type="NCBI Taxonomy" id="355587"/>
    <lineage>
        <taxon>Eukaryota</taxon>
        <taxon>Metazoa</taxon>
        <taxon>Ecdysozoa</taxon>
        <taxon>Arthropoda</taxon>
        <taxon>Hexapoda</taxon>
        <taxon>Insecta</taxon>
        <taxon>Pterygota</taxon>
        <taxon>Neoptera</taxon>
        <taxon>Paraneoptera</taxon>
        <taxon>Hemiptera</taxon>
        <taxon>Heteroptera</taxon>
        <taxon>Panheteroptera</taxon>
        <taxon>Cimicomorpha</taxon>
        <taxon>Miridae</taxon>
        <taxon>Dicyphina</taxon>
        <taxon>Nesidiocoris</taxon>
    </lineage>
</organism>
<dbReference type="Proteomes" id="UP000479000">
    <property type="component" value="Unassembled WGS sequence"/>
</dbReference>
<accession>A0A6H5H9S6</accession>
<evidence type="ECO:0000256" key="1">
    <source>
        <dbReference type="SAM" id="Phobius"/>
    </source>
</evidence>
<keyword evidence="1" id="KW-0812">Transmembrane</keyword>
<proteinExistence type="predicted"/>
<dbReference type="AlphaFoldDB" id="A0A6H5H9S6"/>
<dbReference type="Gene3D" id="1.20.1250.20">
    <property type="entry name" value="MFS general substrate transporter like domains"/>
    <property type="match status" value="1"/>
</dbReference>
<feature type="transmembrane region" description="Helical" evidence="1">
    <location>
        <begin position="39"/>
        <end position="56"/>
    </location>
</feature>
<reference evidence="2 3" key="1">
    <citation type="submission" date="2020-02" db="EMBL/GenBank/DDBJ databases">
        <authorList>
            <person name="Ferguson B K."/>
        </authorList>
    </citation>
    <scope>NUCLEOTIDE SEQUENCE [LARGE SCALE GENOMIC DNA]</scope>
</reference>
<name>A0A6H5H9S6_9HEMI</name>
<protein>
    <recommendedName>
        <fullName evidence="4">Major facilitator superfamily (MFS) profile domain-containing protein</fullName>
    </recommendedName>
</protein>
<sequence>MEITGPDKRVMGGAFTACCYSIGEIVMGVVAMYVQDWRWFLRVLYAPGFLFVFYIWL</sequence>
<dbReference type="InterPro" id="IPR036259">
    <property type="entry name" value="MFS_trans_sf"/>
</dbReference>
<feature type="transmembrane region" description="Helical" evidence="1">
    <location>
        <begin position="12"/>
        <end position="33"/>
    </location>
</feature>